<dbReference type="RefSeq" id="WP_073126333.1">
    <property type="nucleotide sequence ID" value="NZ_BAABCH010000095.1"/>
</dbReference>
<keyword evidence="3" id="KW-1185">Reference proteome</keyword>
<dbReference type="InterPro" id="IPR021778">
    <property type="entry name" value="Se/S_carrier-like"/>
</dbReference>
<sequence>MSEEVFYVISFQTTSHSMQTEKMAKELFDVTMIPTPRDITANCGLSIRFNENNLEKIIEFHDSLNIPCDLYSLSLEAVDGKREVKKIKPV</sequence>
<dbReference type="STRING" id="1121321.SAMN04488530_11814"/>
<dbReference type="Pfam" id="PF11823">
    <property type="entry name" value="Se_S_carrier"/>
    <property type="match status" value="1"/>
</dbReference>
<evidence type="ECO:0000313" key="2">
    <source>
        <dbReference type="EMBL" id="SHH08501.1"/>
    </source>
</evidence>
<dbReference type="EMBL" id="FQWX01000018">
    <property type="protein sequence ID" value="SHH08501.1"/>
    <property type="molecule type" value="Genomic_DNA"/>
</dbReference>
<protein>
    <recommendedName>
        <fullName evidence="1">Putative Se/S carrier protein-like domain-containing protein</fullName>
    </recommendedName>
</protein>
<dbReference type="AlphaFoldDB" id="A0A1M5Q3V4"/>
<evidence type="ECO:0000313" key="3">
    <source>
        <dbReference type="Proteomes" id="UP000243255"/>
    </source>
</evidence>
<accession>A0A1M5Q3V4</accession>
<dbReference type="OrthoDB" id="3192849at2"/>
<organism evidence="2 3">
    <name type="scientific">Asaccharospora irregularis DSM 2635</name>
    <dbReference type="NCBI Taxonomy" id="1121321"/>
    <lineage>
        <taxon>Bacteria</taxon>
        <taxon>Bacillati</taxon>
        <taxon>Bacillota</taxon>
        <taxon>Clostridia</taxon>
        <taxon>Peptostreptococcales</taxon>
        <taxon>Peptostreptococcaceae</taxon>
        <taxon>Asaccharospora</taxon>
    </lineage>
</organism>
<evidence type="ECO:0000259" key="1">
    <source>
        <dbReference type="Pfam" id="PF11823"/>
    </source>
</evidence>
<feature type="domain" description="Putative Se/S carrier protein-like" evidence="1">
    <location>
        <begin position="7"/>
        <end position="67"/>
    </location>
</feature>
<gene>
    <name evidence="2" type="ORF">SAMN04488530_11814</name>
</gene>
<reference evidence="3" key="1">
    <citation type="submission" date="2016-11" db="EMBL/GenBank/DDBJ databases">
        <authorList>
            <person name="Varghese N."/>
            <person name="Submissions S."/>
        </authorList>
    </citation>
    <scope>NUCLEOTIDE SEQUENCE [LARGE SCALE GENOMIC DNA]</scope>
    <source>
        <strain evidence="3">DSM 2635</strain>
    </source>
</reference>
<proteinExistence type="predicted"/>
<dbReference type="Proteomes" id="UP000243255">
    <property type="component" value="Unassembled WGS sequence"/>
</dbReference>
<name>A0A1M5Q3V4_9FIRM</name>